<evidence type="ECO:0000313" key="2">
    <source>
        <dbReference type="EMBL" id="KAK3251417.1"/>
    </source>
</evidence>
<proteinExistence type="predicted"/>
<evidence type="ECO:0000313" key="3">
    <source>
        <dbReference type="Proteomes" id="UP001190700"/>
    </source>
</evidence>
<dbReference type="AlphaFoldDB" id="A0AAE0CAG6"/>
<dbReference type="Proteomes" id="UP001190700">
    <property type="component" value="Unassembled WGS sequence"/>
</dbReference>
<evidence type="ECO:0000256" key="1">
    <source>
        <dbReference type="SAM" id="MobiDB-lite"/>
    </source>
</evidence>
<name>A0AAE0CAG6_9CHLO</name>
<keyword evidence="3" id="KW-1185">Reference proteome</keyword>
<organism evidence="2 3">
    <name type="scientific">Cymbomonas tetramitiformis</name>
    <dbReference type="NCBI Taxonomy" id="36881"/>
    <lineage>
        <taxon>Eukaryota</taxon>
        <taxon>Viridiplantae</taxon>
        <taxon>Chlorophyta</taxon>
        <taxon>Pyramimonadophyceae</taxon>
        <taxon>Pyramimonadales</taxon>
        <taxon>Pyramimonadaceae</taxon>
        <taxon>Cymbomonas</taxon>
    </lineage>
</organism>
<feature type="region of interest" description="Disordered" evidence="1">
    <location>
        <begin position="37"/>
        <end position="124"/>
    </location>
</feature>
<reference evidence="2 3" key="1">
    <citation type="journal article" date="2015" name="Genome Biol. Evol.">
        <title>Comparative Genomics of a Bacterivorous Green Alga Reveals Evolutionary Causalities and Consequences of Phago-Mixotrophic Mode of Nutrition.</title>
        <authorList>
            <person name="Burns J.A."/>
            <person name="Paasch A."/>
            <person name="Narechania A."/>
            <person name="Kim E."/>
        </authorList>
    </citation>
    <scope>NUCLEOTIDE SEQUENCE [LARGE SCALE GENOMIC DNA]</scope>
    <source>
        <strain evidence="2 3">PLY_AMNH</strain>
    </source>
</reference>
<accession>A0AAE0CAG6</accession>
<protein>
    <submittedName>
        <fullName evidence="2">Uncharacterized protein</fullName>
    </submittedName>
</protein>
<feature type="compositionally biased region" description="Basic residues" evidence="1">
    <location>
        <begin position="77"/>
        <end position="88"/>
    </location>
</feature>
<dbReference type="EMBL" id="LGRX02026044">
    <property type="protein sequence ID" value="KAK3251417.1"/>
    <property type="molecule type" value="Genomic_DNA"/>
</dbReference>
<sequence length="138" mass="15446">MRLVGEVPGRGRQHCLGTTFLLRQRRARHKRVLALRALYAPPPRRAGPPNVEQNTEWAPKPQAHPTPGVPIREPSPRRAKPKAQKKPLLHQGASEAGCTQKESTAKKTSRKNIPSKKVEARSSLSKKEDVLLLRAFFI</sequence>
<gene>
    <name evidence="2" type="ORF">CYMTET_39241</name>
</gene>
<comment type="caution">
    <text evidence="2">The sequence shown here is derived from an EMBL/GenBank/DDBJ whole genome shotgun (WGS) entry which is preliminary data.</text>
</comment>